<evidence type="ECO:0000256" key="1">
    <source>
        <dbReference type="SAM" id="Phobius"/>
    </source>
</evidence>
<dbReference type="EMBL" id="LBOG01000010">
    <property type="protein sequence ID" value="KKP29671.1"/>
    <property type="molecule type" value="Genomic_DNA"/>
</dbReference>
<keyword evidence="1" id="KW-1133">Transmembrane helix</keyword>
<dbReference type="AlphaFoldDB" id="A0A0F9YT96"/>
<evidence type="ECO:0000313" key="2">
    <source>
        <dbReference type="EMBL" id="KKP29671.1"/>
    </source>
</evidence>
<gene>
    <name evidence="2" type="ORF">UR19_C0010G0003</name>
</gene>
<keyword evidence="1" id="KW-0812">Transmembrane</keyword>
<keyword evidence="1" id="KW-0472">Membrane</keyword>
<dbReference type="Proteomes" id="UP000034934">
    <property type="component" value="Unassembled WGS sequence"/>
</dbReference>
<name>A0A0F9YT96_9BACT</name>
<comment type="caution">
    <text evidence="2">The sequence shown here is derived from an EMBL/GenBank/DDBJ whole genome shotgun (WGS) entry which is preliminary data.</text>
</comment>
<accession>A0A0F9YT96</accession>
<feature type="transmembrane region" description="Helical" evidence="1">
    <location>
        <begin position="16"/>
        <end position="34"/>
    </location>
</feature>
<evidence type="ECO:0000313" key="3">
    <source>
        <dbReference type="Proteomes" id="UP000034934"/>
    </source>
</evidence>
<dbReference type="SUPFAM" id="SSF69304">
    <property type="entry name" value="Tricorn protease N-terminal domain"/>
    <property type="match status" value="1"/>
</dbReference>
<proteinExistence type="predicted"/>
<reference evidence="2 3" key="1">
    <citation type="journal article" date="2015" name="Nature">
        <title>rRNA introns, odd ribosomes, and small enigmatic genomes across a large radiation of phyla.</title>
        <authorList>
            <person name="Brown C.T."/>
            <person name="Hug L.A."/>
            <person name="Thomas B.C."/>
            <person name="Sharon I."/>
            <person name="Castelle C.J."/>
            <person name="Singh A."/>
            <person name="Wilkins M.J."/>
            <person name="Williams K.H."/>
            <person name="Banfield J.F."/>
        </authorList>
    </citation>
    <scope>NUCLEOTIDE SEQUENCE [LARGE SCALE GENOMIC DNA]</scope>
</reference>
<protein>
    <submittedName>
        <fullName evidence="2">Uncharacterized protein</fullName>
    </submittedName>
</protein>
<sequence>MEKINQIIVFIKKHHLAIGVVSVILIGYLVSLIPRPGTRPFISTTPILPETTPTPFVAETYTQRFSSERYIKVSDQQQIFALNKNKQLVQYLGEEPFPITPAGLPVVDYQTRGGSIIFETGTYADPDNAFYLLNLTNKLQVKLDTNPYKPIIGYNLNPSENRLAFLGKYDAKKNNVNLYLYDLSAHTAISLAQEITANSLYWLNDNYLLVNSKIDGVSGPDFFISLFSVRENVFTIKNVPAQERSTTFDSIKNLLYFVNSSNNMITSFNLSTAVFTDILKLSNLPTDMFLKADGSLVLLTKDDAGLVIRNINPVQKITIKEVSLNLDADQVYIEHFESGVNHFIKIYDQKDKRYIVKYLPL</sequence>
<organism evidence="2 3">
    <name type="scientific">Candidatus Nomurabacteria bacterium GW2011_GWF1_31_48</name>
    <dbReference type="NCBI Taxonomy" id="1618767"/>
    <lineage>
        <taxon>Bacteria</taxon>
        <taxon>Candidatus Nomuraibacteriota</taxon>
    </lineage>
</organism>